<organism evidence="2 3">
    <name type="scientific">Bionectria ochroleuca</name>
    <name type="common">Gliocladium roseum</name>
    <dbReference type="NCBI Taxonomy" id="29856"/>
    <lineage>
        <taxon>Eukaryota</taxon>
        <taxon>Fungi</taxon>
        <taxon>Dikarya</taxon>
        <taxon>Ascomycota</taxon>
        <taxon>Pezizomycotina</taxon>
        <taxon>Sordariomycetes</taxon>
        <taxon>Hypocreomycetidae</taxon>
        <taxon>Hypocreales</taxon>
        <taxon>Bionectriaceae</taxon>
        <taxon>Clonostachys</taxon>
    </lineage>
</organism>
<reference evidence="2 3" key="1">
    <citation type="submission" date="2019-06" db="EMBL/GenBank/DDBJ databases">
        <authorList>
            <person name="Broberg M."/>
        </authorList>
    </citation>
    <scope>NUCLEOTIDE SEQUENCE [LARGE SCALE GENOMIC DNA]</scope>
</reference>
<protein>
    <submittedName>
        <fullName evidence="2">Uncharacterized protein</fullName>
    </submittedName>
</protein>
<feature type="compositionally biased region" description="Low complexity" evidence="1">
    <location>
        <begin position="256"/>
        <end position="274"/>
    </location>
</feature>
<feature type="compositionally biased region" description="Low complexity" evidence="1">
    <location>
        <begin position="212"/>
        <end position="229"/>
    </location>
</feature>
<sequence>MSGSPSDAAPGLTSGASDGGGPGDGTGRGNARGGHEGLGSSMTGNFTLFGVPADNMTQEQQGRQYQANTALIQSANTVRQTSASATRFKVEANAMVLASLDSAGNIVPVDIRIRPGAIANIAGMNDRAVAGCANNRADLEDMLLMGANYVDTANRGYNFRVWKNPDEVPENDQAINLGHQDRNEQGADVGPSNASGFNDASGLGNPSRATVARQSSQPSRRNQRRQIQQEARRKQADEATAEGTQLPTKEDAAMGSSDLTATATTTTPESSSLEESMKALADSMKALANSTARFQEQMTHQMSQMVQQQVQQCLPPRLLMYSPSLLSQPIKPTLRSRCAL</sequence>
<keyword evidence="3" id="KW-1185">Reference proteome</keyword>
<proteinExistence type="predicted"/>
<comment type="caution">
    <text evidence="2">The sequence shown here is derived from an EMBL/GenBank/DDBJ whole genome shotgun (WGS) entry which is preliminary data.</text>
</comment>
<dbReference type="EMBL" id="CABFNS010000736">
    <property type="protein sequence ID" value="VUC25513.1"/>
    <property type="molecule type" value="Genomic_DNA"/>
</dbReference>
<evidence type="ECO:0000256" key="1">
    <source>
        <dbReference type="SAM" id="MobiDB-lite"/>
    </source>
</evidence>
<dbReference type="Proteomes" id="UP000766486">
    <property type="component" value="Unassembled WGS sequence"/>
</dbReference>
<feature type="region of interest" description="Disordered" evidence="1">
    <location>
        <begin position="182"/>
        <end position="277"/>
    </location>
</feature>
<evidence type="ECO:0000313" key="3">
    <source>
        <dbReference type="Proteomes" id="UP000766486"/>
    </source>
</evidence>
<feature type="region of interest" description="Disordered" evidence="1">
    <location>
        <begin position="1"/>
        <end position="44"/>
    </location>
</feature>
<gene>
    <name evidence="2" type="ORF">CLO192961_LOCUS171474</name>
</gene>
<name>A0ABY6U3C8_BIOOC</name>
<evidence type="ECO:0000313" key="2">
    <source>
        <dbReference type="EMBL" id="VUC25513.1"/>
    </source>
</evidence>
<feature type="compositionally biased region" description="Gly residues" evidence="1">
    <location>
        <begin position="17"/>
        <end position="32"/>
    </location>
</feature>
<accession>A0ABY6U3C8</accession>